<evidence type="ECO:0000313" key="2">
    <source>
        <dbReference type="Proteomes" id="UP000515977"/>
    </source>
</evidence>
<name>A0A7G9QUN1_9GAMM</name>
<accession>A0A7G9QUN1</accession>
<dbReference type="AlphaFoldDB" id="A0A7G9QUN1"/>
<dbReference type="EMBL" id="CP060711">
    <property type="protein sequence ID" value="QNN47056.1"/>
    <property type="molecule type" value="Genomic_DNA"/>
</dbReference>
<gene>
    <name evidence="1" type="ORF">H9L17_02495</name>
</gene>
<dbReference type="KEGG" id="tbv:H9L17_02495"/>
<reference evidence="1 2" key="1">
    <citation type="submission" date="2020-08" db="EMBL/GenBank/DDBJ databases">
        <title>Genome sequence of Thermomonas brevis KACC 16975T.</title>
        <authorList>
            <person name="Hyun D.-W."/>
            <person name="Bae J.-W."/>
        </authorList>
    </citation>
    <scope>NUCLEOTIDE SEQUENCE [LARGE SCALE GENOMIC DNA]</scope>
    <source>
        <strain evidence="1 2">KACC 16975</strain>
    </source>
</reference>
<keyword evidence="2" id="KW-1185">Reference proteome</keyword>
<dbReference type="Pfam" id="PF25209">
    <property type="entry name" value="Phage_capsid_4"/>
    <property type="match status" value="1"/>
</dbReference>
<dbReference type="RefSeq" id="WP_187570804.1">
    <property type="nucleotide sequence ID" value="NZ_CP060711.1"/>
</dbReference>
<evidence type="ECO:0000313" key="1">
    <source>
        <dbReference type="EMBL" id="QNN47056.1"/>
    </source>
</evidence>
<organism evidence="1 2">
    <name type="scientific">Thermomonas brevis</name>
    <dbReference type="NCBI Taxonomy" id="215691"/>
    <lineage>
        <taxon>Bacteria</taxon>
        <taxon>Pseudomonadati</taxon>
        <taxon>Pseudomonadota</taxon>
        <taxon>Gammaproteobacteria</taxon>
        <taxon>Lysobacterales</taxon>
        <taxon>Lysobacteraceae</taxon>
        <taxon>Thermomonas</taxon>
    </lineage>
</organism>
<proteinExistence type="predicted"/>
<dbReference type="Proteomes" id="UP000515977">
    <property type="component" value="Chromosome"/>
</dbReference>
<sequence>MSQSSIATYDRVSSHTRDLVLDVGSADDSTRRVPAVISTEYAVDRDDYSEVLVHADAAIDMTRAPLPLIEQHQHGRLNIGIVENLRVEGAVLRGDVVFGQSARATELWPDVKAGIVRNLSIGYMVLEHRIEGGTVYATRWQPFEVSLVSIPADPGAGFFRSIDMSNNASVSSVTGNAEQAVRAERTRVAKIRGIAVRHLRGVDGGDALEAEAVESGTDVDDFRAKVLEHLANIDRTAGGLLNKFSQQVSSPAANGGGGESRDFIAASSDALLLRSGVRIAEPHAAARDFRSMSVIDMAAACVQRTGRSLTGETAQGILRRAMSTSDFPALLGDTLGKAMRNGMENEQATHRVWCAITEAADFRVQSRVILGSAPDLLGVGELGEYQNGPLQEDKSTLVPAKFGRIVSLSWESLLADNLGGFVNIGRSLGQAAMRVEADSIYTALISNSLSGPDLADGIALFDGGRNNAVSVATGTGKPMTAAALGAARAKLRRQVNVGGGLLNLAPRTLIVPPERETEAEILVASSTIHRGQADADASTPAWIGALTVVAEPRLVNTDTFYLVADQNTIGTGEIAVVDDSPHIEEIEEPRVDSFSWKARHAFAAGFVDFRGIVKVTLTT</sequence>
<protein>
    <submittedName>
        <fullName evidence="1">Mu-like prophage major head subunit gpT family protein</fullName>
    </submittedName>
</protein>